<sequence length="257" mass="29770">MKPYILIVRPRTAPDSKPIIKLLINPQEKTITNNGVVEQAYMKVYYRIVGPVPYGHRKQTYNFPACYVRDCGENGRICLTGSDPFGGAVYLEPDSLLGNRIGSFLMNQIVQWATKWPDAEINPIKLLPHQGHGENRLRRNRFYEQFGITFDYDDKKHSSGIGRYMRANSLVPWKTLPANLTVISLEDFLDEQEDSLLHTDRDLLATRRRNKDLNIELRNIVQHPILFAGKIIWATRANSIICMTILAFFLFYYWYKG</sequence>
<comment type="caution">
    <text evidence="2">The sequence shown here is derived from an EMBL/GenBank/DDBJ whole genome shotgun (WGS) entry which is preliminary data.</text>
</comment>
<dbReference type="PATRIC" id="fig|38307.3.peg.168"/>
<keyword evidence="1" id="KW-0472">Membrane</keyword>
<keyword evidence="1" id="KW-0812">Transmembrane</keyword>
<organism evidence="2 3">
    <name type="scientific">Gluconobacter cerinus</name>
    <dbReference type="NCBI Taxonomy" id="38307"/>
    <lineage>
        <taxon>Bacteria</taxon>
        <taxon>Pseudomonadati</taxon>
        <taxon>Pseudomonadota</taxon>
        <taxon>Alphaproteobacteria</taxon>
        <taxon>Acetobacterales</taxon>
        <taxon>Acetobacteraceae</taxon>
        <taxon>Gluconobacter</taxon>
    </lineage>
</organism>
<feature type="transmembrane region" description="Helical" evidence="1">
    <location>
        <begin position="237"/>
        <end position="255"/>
    </location>
</feature>
<reference evidence="2 3" key="1">
    <citation type="submission" date="2016-03" db="EMBL/GenBank/DDBJ databases">
        <title>Draft genome sequence of Gluconobacter cerinus strain CECT 9110.</title>
        <authorList>
            <person name="Sainz F."/>
            <person name="Mas A."/>
            <person name="Torija M.J."/>
        </authorList>
    </citation>
    <scope>NUCLEOTIDE SEQUENCE [LARGE SCALE GENOMIC DNA]</scope>
    <source>
        <strain evidence="2 3">CECT 9110</strain>
    </source>
</reference>
<dbReference type="AlphaFoldDB" id="A0A1B6VPG5"/>
<dbReference type="EMBL" id="LUTU01000002">
    <property type="protein sequence ID" value="OAJ69110.1"/>
    <property type="molecule type" value="Genomic_DNA"/>
</dbReference>
<accession>A0A1B6VPG5</accession>
<name>A0A1B6VPG5_9PROT</name>
<evidence type="ECO:0000313" key="3">
    <source>
        <dbReference type="Proteomes" id="UP000077786"/>
    </source>
</evidence>
<protein>
    <submittedName>
        <fullName evidence="2">Uncharacterized protein</fullName>
    </submittedName>
</protein>
<proteinExistence type="predicted"/>
<dbReference type="RefSeq" id="WP_064272989.1">
    <property type="nucleotide sequence ID" value="NZ_LUTU01000002.1"/>
</dbReference>
<dbReference type="Proteomes" id="UP000077786">
    <property type="component" value="Unassembled WGS sequence"/>
</dbReference>
<evidence type="ECO:0000313" key="2">
    <source>
        <dbReference type="EMBL" id="OAJ69110.1"/>
    </source>
</evidence>
<evidence type="ECO:0000256" key="1">
    <source>
        <dbReference type="SAM" id="Phobius"/>
    </source>
</evidence>
<gene>
    <name evidence="2" type="ORF">A0123_00164</name>
</gene>
<keyword evidence="1" id="KW-1133">Transmembrane helix</keyword>
<dbReference type="OrthoDB" id="336415at2"/>